<dbReference type="RefSeq" id="WP_035444528.1">
    <property type="nucleotide sequence ID" value="NZ_CBLX010000026.1"/>
</dbReference>
<dbReference type="PANTHER" id="PTHR30033">
    <property type="entry name" value="FLAGELLAR HOOK-ASSOCIATED PROTEIN 1"/>
    <property type="match status" value="1"/>
</dbReference>
<name>A0A060QK01_9PROT</name>
<sequence length="522" mass="52700">MNLLASLSIATGSLSVIEAQYAVTANNVANANTTGYVKETAATLSSVAAGYGTGVRLGNTQLAINQALQSSLYQQNAQASSYTVMSDSLAAVSSVQGSTSQDSGSTSSLSDQLGNLQSALISLTSTPTQSVSQSAVVSKASALVTTVQTLASTYASQRQAAADGAVSDVSSINSDLTQIGALSKQIMKFKSLGQGTADLENQRLGVMSDLSSNLSVSFTTSANGDMTVRTADGTQLPTRPDQMGLDDSTQTLPSSTWPLSTSSVTLSSSSYYSAQNTNSSIPAITLAGQDITTSLTGGSLGGNLTLRDSTYPQMQAQLDSFSYTVMNRFSSAGLPLFVTGSDANATSSIQGSDLSKPVPQGIVGLSASLSVNSTYTKTPSALTTTTNSDGSTNTGVTTTISNVLSTTFGSDAEDVSGGLSAPSSNLGPGGSISTGYAGNQGLLALSTALTSNQGATIASMGAGVTSSSAVLTLLQTKVADVSGVNVNDEMAKTVALQNAYTANAKIISTVQTMFNALLSAIQ</sequence>
<dbReference type="GO" id="GO:0009424">
    <property type="term" value="C:bacterial-type flagellum hook"/>
    <property type="evidence" value="ECO:0007669"/>
    <property type="project" value="InterPro"/>
</dbReference>
<dbReference type="AlphaFoldDB" id="A0A060QK01"/>
<comment type="caution">
    <text evidence="11">The sequence shown here is derived from an EMBL/GenBank/DDBJ whole genome shotgun (WGS) entry which is preliminary data.</text>
</comment>
<dbReference type="Proteomes" id="UP000027583">
    <property type="component" value="Unassembled WGS sequence"/>
</dbReference>
<evidence type="ECO:0000313" key="11">
    <source>
        <dbReference type="EMBL" id="CDG41063.1"/>
    </source>
</evidence>
<reference evidence="11 12" key="2">
    <citation type="journal article" date="2014" name="PLoS ONE">
        <title>Evolution of mitochondria reconstructed from the energy metabolism of living bacteria.</title>
        <authorList>
            <person name="Degli Esposti M."/>
            <person name="Chouaia B."/>
            <person name="Comandatore F."/>
            <person name="Crotti E."/>
            <person name="Sassera D."/>
            <person name="Lievens P.M."/>
            <person name="Daffonchio D."/>
            <person name="Bandi C."/>
        </authorList>
    </citation>
    <scope>NUCLEOTIDE SEQUENCE [LARGE SCALE GENOMIC DNA]</scope>
    <source>
        <strain evidence="11 12">SF2.1</strain>
    </source>
</reference>
<dbReference type="Pfam" id="PF22638">
    <property type="entry name" value="FlgK_D1"/>
    <property type="match status" value="1"/>
</dbReference>
<dbReference type="InterPro" id="IPR001444">
    <property type="entry name" value="Flag_bb_rod_N"/>
</dbReference>
<gene>
    <name evidence="11" type="ORF">ASAP_3018</name>
</gene>
<evidence type="ECO:0000259" key="10">
    <source>
        <dbReference type="Pfam" id="PF22638"/>
    </source>
</evidence>
<dbReference type="Pfam" id="PF06429">
    <property type="entry name" value="Flg_bbr_C"/>
    <property type="match status" value="1"/>
</dbReference>
<evidence type="ECO:0000256" key="6">
    <source>
        <dbReference type="ARBA" id="ARBA00023143"/>
    </source>
</evidence>
<keyword evidence="11" id="KW-0969">Cilium</keyword>
<feature type="domain" description="Flagellar basal-body/hook protein C-terminal" evidence="9">
    <location>
        <begin position="482"/>
        <end position="519"/>
    </location>
</feature>
<evidence type="ECO:0000259" key="9">
    <source>
        <dbReference type="Pfam" id="PF06429"/>
    </source>
</evidence>
<evidence type="ECO:0000256" key="7">
    <source>
        <dbReference type="SAM" id="MobiDB-lite"/>
    </source>
</evidence>
<evidence type="ECO:0000256" key="3">
    <source>
        <dbReference type="ARBA" id="ARBA00009677"/>
    </source>
</evidence>
<dbReference type="EMBL" id="CBLX010000026">
    <property type="protein sequence ID" value="CDG41063.1"/>
    <property type="molecule type" value="Genomic_DNA"/>
</dbReference>
<evidence type="ECO:0000256" key="5">
    <source>
        <dbReference type="ARBA" id="ARBA00022525"/>
    </source>
</evidence>
<comment type="subcellular location">
    <subcellularLocation>
        <location evidence="1">Bacterial flagellum basal body</location>
    </subcellularLocation>
    <subcellularLocation>
        <location evidence="2">Secreted</location>
    </subcellularLocation>
</comment>
<dbReference type="GO" id="GO:0044780">
    <property type="term" value="P:bacterial-type flagellum assembly"/>
    <property type="evidence" value="ECO:0007669"/>
    <property type="project" value="InterPro"/>
</dbReference>
<evidence type="ECO:0000256" key="2">
    <source>
        <dbReference type="ARBA" id="ARBA00004613"/>
    </source>
</evidence>
<dbReference type="Pfam" id="PF00460">
    <property type="entry name" value="Flg_bb_rod"/>
    <property type="match status" value="1"/>
</dbReference>
<keyword evidence="5" id="KW-0964">Secreted</keyword>
<evidence type="ECO:0000256" key="4">
    <source>
        <dbReference type="ARBA" id="ARBA00016244"/>
    </source>
</evidence>
<dbReference type="PANTHER" id="PTHR30033:SF1">
    <property type="entry name" value="FLAGELLAR HOOK-ASSOCIATED PROTEIN 1"/>
    <property type="match status" value="1"/>
</dbReference>
<keyword evidence="11" id="KW-0966">Cell projection</keyword>
<dbReference type="GO" id="GO:0009425">
    <property type="term" value="C:bacterial-type flagellum basal body"/>
    <property type="evidence" value="ECO:0007669"/>
    <property type="project" value="UniProtKB-SubCell"/>
</dbReference>
<feature type="region of interest" description="Disordered" evidence="7">
    <location>
        <begin position="233"/>
        <end position="256"/>
    </location>
</feature>
<dbReference type="InterPro" id="IPR053927">
    <property type="entry name" value="FlgK_helical"/>
</dbReference>
<dbReference type="GO" id="GO:0005198">
    <property type="term" value="F:structural molecule activity"/>
    <property type="evidence" value="ECO:0007669"/>
    <property type="project" value="InterPro"/>
</dbReference>
<evidence type="ECO:0000259" key="8">
    <source>
        <dbReference type="Pfam" id="PF00460"/>
    </source>
</evidence>
<keyword evidence="6" id="KW-0975">Bacterial flagellum</keyword>
<protein>
    <recommendedName>
        <fullName evidence="4">Flagellar hook-associated protein 1</fullName>
    </recommendedName>
</protein>
<accession>A0A060QK01</accession>
<dbReference type="eggNOG" id="COG1256">
    <property type="taxonomic scope" value="Bacteria"/>
</dbReference>
<feature type="domain" description="Flagellar hook-associated protein FlgK helical" evidence="10">
    <location>
        <begin position="105"/>
        <end position="330"/>
    </location>
</feature>
<keyword evidence="11" id="KW-0282">Flagellum</keyword>
<dbReference type="GO" id="GO:0005576">
    <property type="term" value="C:extracellular region"/>
    <property type="evidence" value="ECO:0007669"/>
    <property type="project" value="UniProtKB-SubCell"/>
</dbReference>
<evidence type="ECO:0000256" key="1">
    <source>
        <dbReference type="ARBA" id="ARBA00004117"/>
    </source>
</evidence>
<organism evidence="11 12">
    <name type="scientific">Asaia bogorensis</name>
    <dbReference type="NCBI Taxonomy" id="91915"/>
    <lineage>
        <taxon>Bacteria</taxon>
        <taxon>Pseudomonadati</taxon>
        <taxon>Pseudomonadota</taxon>
        <taxon>Alphaproteobacteria</taxon>
        <taxon>Acetobacterales</taxon>
        <taxon>Acetobacteraceae</taxon>
        <taxon>Asaia</taxon>
    </lineage>
</organism>
<comment type="similarity">
    <text evidence="3">Belongs to the flagella basal body rod proteins family.</text>
</comment>
<dbReference type="SUPFAM" id="SSF64518">
    <property type="entry name" value="Phase 1 flagellin"/>
    <property type="match status" value="1"/>
</dbReference>
<dbReference type="InterPro" id="IPR010930">
    <property type="entry name" value="Flg_bb/hook_C_dom"/>
</dbReference>
<proteinExistence type="inferred from homology"/>
<dbReference type="InterPro" id="IPR002371">
    <property type="entry name" value="FlgK"/>
</dbReference>
<feature type="domain" description="Flagellar basal body rod protein N-terminal" evidence="8">
    <location>
        <begin position="19"/>
        <end position="36"/>
    </location>
</feature>
<evidence type="ECO:0000313" key="12">
    <source>
        <dbReference type="Proteomes" id="UP000027583"/>
    </source>
</evidence>
<reference evidence="11 12" key="1">
    <citation type="journal article" date="2014" name="Genome Biol. Evol.">
        <title>Acetic acid bacteria genomes reveal functional traits for adaptation to life in insect guts.</title>
        <authorList>
            <person name="Chouaia B."/>
            <person name="Gaiarsa S."/>
            <person name="Crotti E."/>
            <person name="Comandatore F."/>
            <person name="Degli Esposti M."/>
            <person name="Ricci I."/>
            <person name="Alma A."/>
            <person name="Favia G."/>
            <person name="Bandi C."/>
            <person name="Daffonchio D."/>
        </authorList>
    </citation>
    <scope>NUCLEOTIDE SEQUENCE [LARGE SCALE GENOMIC DNA]</scope>
    <source>
        <strain evidence="11 12">SF2.1</strain>
    </source>
</reference>